<proteinExistence type="predicted"/>
<feature type="coiled-coil region" evidence="1">
    <location>
        <begin position="159"/>
        <end position="186"/>
    </location>
</feature>
<dbReference type="AlphaFoldDB" id="C4RAI0"/>
<accession>C4RAI0</accession>
<evidence type="ECO:0000313" key="2">
    <source>
        <dbReference type="EMBL" id="CAV30825.1"/>
    </source>
</evidence>
<protein>
    <submittedName>
        <fullName evidence="2">Uncharacterized protein</fullName>
    </submittedName>
</protein>
<dbReference type="EMBL" id="FP102531">
    <property type="protein sequence ID" value="CAV30825.1"/>
    <property type="molecule type" value="Genomic_DNA"/>
</dbReference>
<gene>
    <name evidence="2" type="ORF">mv1g00078</name>
</gene>
<organism evidence="2">
    <name type="scientific">Magnetovibrio blakemorei</name>
    <dbReference type="NCBI Taxonomy" id="28181"/>
    <lineage>
        <taxon>Bacteria</taxon>
        <taxon>Pseudomonadati</taxon>
        <taxon>Pseudomonadota</taxon>
        <taxon>Alphaproteobacteria</taxon>
        <taxon>Rhodospirillales</taxon>
        <taxon>Magnetovibrionaceae</taxon>
        <taxon>Magnetovibrio</taxon>
    </lineage>
</organism>
<reference evidence="2" key="1">
    <citation type="journal article" date="2009" name="Environ. Microbiol.">
        <title>Comparative analysis of magnetosome gene clusters in magnetotactic bacteria provides further evidence for horizontal gene transfer.</title>
        <authorList>
            <person name="Jogler C."/>
            <person name="Kube M."/>
            <person name="Schubbe S."/>
            <person name="Ullrich S."/>
            <person name="Teeling H."/>
            <person name="Bazylinski D.A."/>
            <person name="Reinhardt R."/>
            <person name="Schuler D."/>
        </authorList>
    </citation>
    <scope>NUCLEOTIDE SEQUENCE</scope>
    <source>
        <strain evidence="2">Type strain: MV-1</strain>
    </source>
</reference>
<evidence type="ECO:0000256" key="1">
    <source>
        <dbReference type="SAM" id="Coils"/>
    </source>
</evidence>
<name>C4RAI0_9PROT</name>
<keyword evidence="1" id="KW-0175">Coiled coil</keyword>
<sequence length="241" mass="27280">MGGRERLRHVQAWHFVFSIAEDGTEEGVERKLRNAVRVTVDGAFTAKGFKSVWGIHQNHTDHIHAHAVVRALSDFGGRLHSDIHGDFLHALRLRFAENLKLAGLDYNATRRVDRQYTRERILAGYEPLHDDQSPWREGKAHRDPYANLKTWPYYFGDRAVQNMERIEDAKAMVRQLAEEADIQERMSIFPAAGWSNARLHGLAVAADWPKTGSKPSPALKHGCSSLTYGASVDFWQGADII</sequence>